<dbReference type="Proteomes" id="UP000319769">
    <property type="component" value="Unassembled WGS sequence"/>
</dbReference>
<dbReference type="InterPro" id="IPR011251">
    <property type="entry name" value="Luciferase-like_dom"/>
</dbReference>
<name>A0A5N0V632_9PSEU</name>
<evidence type="ECO:0000313" key="2">
    <source>
        <dbReference type="EMBL" id="KAA9160521.1"/>
    </source>
</evidence>
<gene>
    <name evidence="2" type="ORF">FPZ12_016940</name>
</gene>
<dbReference type="PANTHER" id="PTHR30137">
    <property type="entry name" value="LUCIFERASE-LIKE MONOOXYGENASE"/>
    <property type="match status" value="1"/>
</dbReference>
<dbReference type="Gene3D" id="3.20.20.30">
    <property type="entry name" value="Luciferase-like domain"/>
    <property type="match status" value="1"/>
</dbReference>
<dbReference type="OrthoDB" id="3209103at2"/>
<dbReference type="AlphaFoldDB" id="A0A5N0V632"/>
<dbReference type="InterPro" id="IPR036661">
    <property type="entry name" value="Luciferase-like_sf"/>
</dbReference>
<reference evidence="2" key="1">
    <citation type="submission" date="2019-09" db="EMBL/GenBank/DDBJ databases">
        <authorList>
            <person name="Teo W.F.A."/>
            <person name="Duangmal K."/>
        </authorList>
    </citation>
    <scope>NUCLEOTIDE SEQUENCE [LARGE SCALE GENOMIC DNA]</scope>
    <source>
        <strain evidence="2">K81G1</strain>
    </source>
</reference>
<dbReference type="GO" id="GO:0016705">
    <property type="term" value="F:oxidoreductase activity, acting on paired donors, with incorporation or reduction of molecular oxygen"/>
    <property type="evidence" value="ECO:0007669"/>
    <property type="project" value="InterPro"/>
</dbReference>
<keyword evidence="3" id="KW-1185">Reference proteome</keyword>
<accession>A0A5N0V632</accession>
<dbReference type="GO" id="GO:0005829">
    <property type="term" value="C:cytosol"/>
    <property type="evidence" value="ECO:0007669"/>
    <property type="project" value="TreeGrafter"/>
</dbReference>
<dbReference type="RefSeq" id="WP_144748224.1">
    <property type="nucleotide sequence ID" value="NZ_VMNW02000021.1"/>
</dbReference>
<dbReference type="EMBL" id="VMNW02000021">
    <property type="protein sequence ID" value="KAA9160521.1"/>
    <property type="molecule type" value="Genomic_DNA"/>
</dbReference>
<protein>
    <submittedName>
        <fullName evidence="2">LLM class flavin-dependent oxidoreductase</fullName>
    </submittedName>
</protein>
<organism evidence="2 3">
    <name type="scientific">Amycolatopsis acidicola</name>
    <dbReference type="NCBI Taxonomy" id="2596893"/>
    <lineage>
        <taxon>Bacteria</taxon>
        <taxon>Bacillati</taxon>
        <taxon>Actinomycetota</taxon>
        <taxon>Actinomycetes</taxon>
        <taxon>Pseudonocardiales</taxon>
        <taxon>Pseudonocardiaceae</taxon>
        <taxon>Amycolatopsis</taxon>
    </lineage>
</organism>
<evidence type="ECO:0000259" key="1">
    <source>
        <dbReference type="Pfam" id="PF00296"/>
    </source>
</evidence>
<sequence>MKVGLYFDLRVPARSGLAPARVYAHMLEMCEEAERAGIDSVWFSEHHRFDDGYLPQPLTAAAAVAARTRRIRIGTAVVVAPLHHPAEIAEQAAVVDLLSGGRLDLGLSGGYRVPELELYQRSSAGRLDTTVEMARQLRTLWTGGATPAPVQSRLPIWLGFSGPRGARAAGLLGEGLLFLNPAQLTPYRQGLADGGHDPGGARVSGPVFALPSEDPERDWAQAREFIAYQQDSYRRHSVEGMPVPPRRPFDAEDARTRPMSRPGYFWFDTPEALATRIRDSVAGLPVDTVFLWASVGGMPEDLVERNVSVICQRLAPLLKTAPCLHSDF</sequence>
<dbReference type="SUPFAM" id="SSF51679">
    <property type="entry name" value="Bacterial luciferase-like"/>
    <property type="match status" value="1"/>
</dbReference>
<comment type="caution">
    <text evidence="2">The sequence shown here is derived from an EMBL/GenBank/DDBJ whole genome shotgun (WGS) entry which is preliminary data.</text>
</comment>
<dbReference type="Pfam" id="PF00296">
    <property type="entry name" value="Bac_luciferase"/>
    <property type="match status" value="1"/>
</dbReference>
<dbReference type="InterPro" id="IPR050766">
    <property type="entry name" value="Bact_Lucif_Oxidored"/>
</dbReference>
<proteinExistence type="predicted"/>
<dbReference type="PANTHER" id="PTHR30137:SF15">
    <property type="entry name" value="BLL6902 PROTEIN"/>
    <property type="match status" value="1"/>
</dbReference>
<evidence type="ECO:0000313" key="3">
    <source>
        <dbReference type="Proteomes" id="UP000319769"/>
    </source>
</evidence>
<feature type="domain" description="Luciferase-like" evidence="1">
    <location>
        <begin position="1"/>
        <end position="237"/>
    </location>
</feature>